<dbReference type="Proteomes" id="UP000259636">
    <property type="component" value="Chromosome"/>
</dbReference>
<dbReference type="AlphaFoldDB" id="A0A385DCZ0"/>
<organism evidence="1 2">
    <name type="scientific">Streptomyces koyangensis</name>
    <dbReference type="NCBI Taxonomy" id="188770"/>
    <lineage>
        <taxon>Bacteria</taxon>
        <taxon>Bacillati</taxon>
        <taxon>Actinomycetota</taxon>
        <taxon>Actinomycetes</taxon>
        <taxon>Kitasatosporales</taxon>
        <taxon>Streptomycetaceae</taxon>
        <taxon>Streptomyces</taxon>
        <taxon>Streptomyces aurantiacus group</taxon>
    </lineage>
</organism>
<gene>
    <name evidence="1" type="ORF">D0C37_17780</name>
</gene>
<name>A0A385DCZ0_9ACTN</name>
<dbReference type="KEGG" id="sky:D0C37_17780"/>
<dbReference type="EMBL" id="CP031742">
    <property type="protein sequence ID" value="AXQ56258.1"/>
    <property type="molecule type" value="Genomic_DNA"/>
</dbReference>
<evidence type="ECO:0000313" key="1">
    <source>
        <dbReference type="EMBL" id="AXQ56258.1"/>
    </source>
</evidence>
<accession>A0A385DCZ0</accession>
<sequence length="207" mass="23143">MAHAAWDGTAVCRVAHPAVCPADPTQRPDGLLREVLLRYRTLMNIRMDKHHWVPDLHPAHPTTPTAAAEPQARHVVLLLSILYLAEGEITDIRCVAQTKAGERCRSALAHGDPGFWIEHPIQDAGRSTLSADLVGTPMLVYSLQSLSWDEQLRWRDQRCEVHGSGEVPALAASAWESFDPFLHVDHVRRPKGYWEGTAAPKPYRPPY</sequence>
<evidence type="ECO:0000313" key="2">
    <source>
        <dbReference type="Proteomes" id="UP000259636"/>
    </source>
</evidence>
<protein>
    <submittedName>
        <fullName evidence="1">Uncharacterized protein</fullName>
    </submittedName>
</protein>
<proteinExistence type="predicted"/>
<reference evidence="1 2" key="1">
    <citation type="submission" date="2018-08" db="EMBL/GenBank/DDBJ databases">
        <authorList>
            <person name="Ferrada E.E."/>
            <person name="Latorre B.A."/>
        </authorList>
    </citation>
    <scope>NUCLEOTIDE SEQUENCE [LARGE SCALE GENOMIC DNA]</scope>
    <source>
        <strain evidence="1 2">VK-A60T</strain>
    </source>
</reference>